<dbReference type="AlphaFoldDB" id="A0A5J4NAQ6"/>
<comment type="caution">
    <text evidence="1">The sequence shown here is derived from an EMBL/GenBank/DDBJ whole genome shotgun (WGS) entry which is preliminary data.</text>
</comment>
<accession>A0A5J4NAQ6</accession>
<proteinExistence type="predicted"/>
<gene>
    <name evidence="1" type="ORF">DEA37_0004374</name>
</gene>
<keyword evidence="2" id="KW-1185">Reference proteome</keyword>
<protein>
    <submittedName>
        <fullName evidence="1">Uncharacterized protein</fullName>
    </submittedName>
</protein>
<dbReference type="SUPFAM" id="SSF48452">
    <property type="entry name" value="TPR-like"/>
    <property type="match status" value="1"/>
</dbReference>
<dbReference type="InterPro" id="IPR011990">
    <property type="entry name" value="TPR-like_helical_dom_sf"/>
</dbReference>
<dbReference type="EMBL" id="QNGE01004765">
    <property type="protein sequence ID" value="KAA3672567.1"/>
    <property type="molecule type" value="Genomic_DNA"/>
</dbReference>
<organism evidence="1 2">
    <name type="scientific">Paragonimus westermani</name>
    <dbReference type="NCBI Taxonomy" id="34504"/>
    <lineage>
        <taxon>Eukaryota</taxon>
        <taxon>Metazoa</taxon>
        <taxon>Spiralia</taxon>
        <taxon>Lophotrochozoa</taxon>
        <taxon>Platyhelminthes</taxon>
        <taxon>Trematoda</taxon>
        <taxon>Digenea</taxon>
        <taxon>Plagiorchiida</taxon>
        <taxon>Troglotremata</taxon>
        <taxon>Troglotrematidae</taxon>
        <taxon>Paragonimus</taxon>
    </lineage>
</organism>
<evidence type="ECO:0000313" key="2">
    <source>
        <dbReference type="Proteomes" id="UP000324629"/>
    </source>
</evidence>
<reference evidence="1 2" key="1">
    <citation type="journal article" date="2019" name="Gigascience">
        <title>Whole-genome sequence of the oriental lung fluke Paragonimus westermani.</title>
        <authorList>
            <person name="Oey H."/>
            <person name="Zakrzewski M."/>
            <person name="Narain K."/>
            <person name="Devi K.R."/>
            <person name="Agatsuma T."/>
            <person name="Nawaratna S."/>
            <person name="Gobert G.N."/>
            <person name="Jones M.K."/>
            <person name="Ragan M.A."/>
            <person name="McManus D.P."/>
            <person name="Krause L."/>
        </authorList>
    </citation>
    <scope>NUCLEOTIDE SEQUENCE [LARGE SCALE GENOMIC DNA]</scope>
    <source>
        <strain evidence="1 2">IND2009</strain>
    </source>
</reference>
<evidence type="ECO:0000313" key="1">
    <source>
        <dbReference type="EMBL" id="KAA3672567.1"/>
    </source>
</evidence>
<name>A0A5J4NAQ6_9TREM</name>
<dbReference type="Proteomes" id="UP000324629">
    <property type="component" value="Unassembled WGS sequence"/>
</dbReference>
<dbReference type="Gene3D" id="1.25.40.10">
    <property type="entry name" value="Tetratricopeptide repeat domain"/>
    <property type="match status" value="1"/>
</dbReference>
<sequence>MVHSCAFYNFSSYSLFLFMEKGIKTKLKEAKRLYQQSDFVSCRELLEELLNIDRKNYNALVLNGACCDHLGLEDIGVDYFFDAVQLEPDNALAWQVSGLHHRHLHSKDIWLVVYSVLPKRAIFFCINFAGFVPTERKKYRSLSRIVGLCLYEVTAILRQLSVLFHSSSCRWSLFHAILSPEYAEKKTTCGRILIELLVRYRLELPDGLCNLEELCRFVLKSAPSNSFALELSMRLKVEKFLFVGLPHLISPTLLGSPPKNHEFNDIVDELLDPETSTQVDELMDSVKRLGEIGSKTAAATARLGTMVVATGRLLSESNKHNRTGWQSLFEQIDMVEINGCRGLTNWLQRGYMDLHVTCLHALVAYRLHLFDHCEMVLSKILAYCSEKNPIAAEEARRLSFFPTTPLSQLDGFLTPRPMCTPIQSVPSDFSLNLSGTSHSMYDLVEQWAINLRLANAAASEQVSFASRLALEFTPSCEKTHKSTFLWSNVMRTLLVECCLTGRHLEHAFRILCPAGWDDLNLDTIRALVPSCSDQSAVRLRLCSLWATTEFILRSSTACEQNQLVLAEIAVVAHTIADSLQTVCSARDQFLLARLFSLLDLAAGGCLQDVSKVVQLEHYEAGVAADEAYYANYLCLGKLHRDAGNVKFGQASRRLGDFELANKHFTIGLNYARSQERAKSISHEVSLLALKELVEINLLLSRTHLREGLSGRAVEEFQLVMKYLD</sequence>
<feature type="non-terminal residue" evidence="1">
    <location>
        <position position="724"/>
    </location>
</feature>